<feature type="transmembrane region" description="Helical" evidence="3">
    <location>
        <begin position="390"/>
        <end position="413"/>
    </location>
</feature>
<dbReference type="InterPro" id="IPR002528">
    <property type="entry name" value="MATE_fam"/>
</dbReference>
<feature type="transmembrane region" description="Helical" evidence="3">
    <location>
        <begin position="205"/>
        <end position="225"/>
    </location>
</feature>
<keyword evidence="3" id="KW-0812">Transmembrane</keyword>
<feature type="transmembrane region" description="Helical" evidence="3">
    <location>
        <begin position="433"/>
        <end position="454"/>
    </location>
</feature>
<feature type="transmembrane region" description="Helical" evidence="3">
    <location>
        <begin position="125"/>
        <end position="149"/>
    </location>
</feature>
<dbReference type="GO" id="GO:0015297">
    <property type="term" value="F:antiporter activity"/>
    <property type="evidence" value="ECO:0007669"/>
    <property type="project" value="InterPro"/>
</dbReference>
<reference evidence="5" key="2">
    <citation type="submission" date="2008-08" db="EMBL/GenBank/DDBJ databases">
        <authorList>
            <consortium name="Diatom Consortium"/>
            <person name="Grigoriev I."/>
            <person name="Grimwood J."/>
            <person name="Kuo A."/>
            <person name="Otillar R.P."/>
            <person name="Salamov A."/>
            <person name="Detter J.C."/>
            <person name="Lindquist E."/>
            <person name="Shapiro H."/>
            <person name="Lucas S."/>
            <person name="Glavina del Rio T."/>
            <person name="Pitluck S."/>
            <person name="Rokhsar D."/>
            <person name="Bowler C."/>
        </authorList>
    </citation>
    <scope>GENOME REANNOTATION</scope>
    <source>
        <strain evidence="5">CCAP 1055/1</strain>
    </source>
</reference>
<dbReference type="eggNOG" id="KOG1347">
    <property type="taxonomic scope" value="Eukaryota"/>
</dbReference>
<name>B7FY42_PHATC</name>
<feature type="region of interest" description="Disordered" evidence="2">
    <location>
        <begin position="56"/>
        <end position="75"/>
    </location>
</feature>
<feature type="transmembrane region" description="Helical" evidence="3">
    <location>
        <begin position="264"/>
        <end position="283"/>
    </location>
</feature>
<dbReference type="PANTHER" id="PTHR11206">
    <property type="entry name" value="MULTIDRUG RESISTANCE PROTEIN"/>
    <property type="match status" value="1"/>
</dbReference>
<dbReference type="HOGENOM" id="CLU_498290_0_0_1"/>
<organism evidence="4 5">
    <name type="scientific">Phaeodactylum tricornutum (strain CCAP 1055/1)</name>
    <dbReference type="NCBI Taxonomy" id="556484"/>
    <lineage>
        <taxon>Eukaryota</taxon>
        <taxon>Sar</taxon>
        <taxon>Stramenopiles</taxon>
        <taxon>Ochrophyta</taxon>
        <taxon>Bacillariophyta</taxon>
        <taxon>Bacillariophyceae</taxon>
        <taxon>Bacillariophycidae</taxon>
        <taxon>Naviculales</taxon>
        <taxon>Phaeodactylaceae</taxon>
        <taxon>Phaeodactylum</taxon>
    </lineage>
</organism>
<keyword evidence="3" id="KW-1133">Transmembrane helix</keyword>
<evidence type="ECO:0000313" key="5">
    <source>
        <dbReference type="Proteomes" id="UP000000759"/>
    </source>
</evidence>
<keyword evidence="5" id="KW-1185">Reference proteome</keyword>
<dbReference type="PaxDb" id="2850-Phatr35296"/>
<sequence length="457" mass="49600">MSSYFSLTVKRQTVHLSPTQSIGIEGGGNTTEMAGNDSCSGRPAVLSLSMSLDDAEDGASAERDDESTAASTTKPSEFHAAEEIWLLLSLSFPSVAIQFSMFFLFPQAASIVGRVLGTEELAGFSLGSLVGNLTCLSIVVGTLSAADTLMPRAYGRGDYPEVGRLAIRSVAACAVLLLPPIIPLCTVVVRVLISIGQDSTAAALASSWIPLYLIGVPANVIFRVIQRFLVAQHRPWPPVYASVIPCVFVQPGLLRVLIPRMGLQGSALAIASTQWIMLLLLVLHLRCWPSYRPETWPGFSIAFVKEALSPVPFLEFLHLSFGGVLSLSEWWFWEAMCFVAGSFGMVELCAHTIAYNVIPLMFMIPLGTSIGLSVRIGNVLGDDPLKAKKIAAWTVFFIAIFGAIAAVGLWIFKYSVIGMFTSDPSVVEESLRIWGKVCYYIFNFYIFGINCAILRCE</sequence>
<comment type="similarity">
    <text evidence="1">Belongs to the multi antimicrobial extrusion (MATE) (TC 2.A.66.1) family.</text>
</comment>
<feature type="transmembrane region" description="Helical" evidence="3">
    <location>
        <begin position="84"/>
        <end position="105"/>
    </location>
</feature>
<dbReference type="RefSeq" id="XP_002179673.1">
    <property type="nucleotide sequence ID" value="XM_002179637.1"/>
</dbReference>
<protein>
    <submittedName>
        <fullName evidence="4">Uncharacterized protein</fullName>
    </submittedName>
</protein>
<dbReference type="KEGG" id="pti:PHATRDRAFT_35296"/>
<accession>B7FY42</accession>
<feature type="transmembrane region" description="Helical" evidence="3">
    <location>
        <begin position="313"/>
        <end position="333"/>
    </location>
</feature>
<evidence type="ECO:0000313" key="4">
    <source>
        <dbReference type="EMBL" id="EEC48659.1"/>
    </source>
</evidence>
<feature type="transmembrane region" description="Helical" evidence="3">
    <location>
        <begin position="170"/>
        <end position="193"/>
    </location>
</feature>
<evidence type="ECO:0000256" key="3">
    <source>
        <dbReference type="SAM" id="Phobius"/>
    </source>
</evidence>
<reference evidence="4 5" key="1">
    <citation type="journal article" date="2008" name="Nature">
        <title>The Phaeodactylum genome reveals the evolutionary history of diatom genomes.</title>
        <authorList>
            <person name="Bowler C."/>
            <person name="Allen A.E."/>
            <person name="Badger J.H."/>
            <person name="Grimwood J."/>
            <person name="Jabbari K."/>
            <person name="Kuo A."/>
            <person name="Maheswari U."/>
            <person name="Martens C."/>
            <person name="Maumus F."/>
            <person name="Otillar R.P."/>
            <person name="Rayko E."/>
            <person name="Salamov A."/>
            <person name="Vandepoele K."/>
            <person name="Beszteri B."/>
            <person name="Gruber A."/>
            <person name="Heijde M."/>
            <person name="Katinka M."/>
            <person name="Mock T."/>
            <person name="Valentin K."/>
            <person name="Verret F."/>
            <person name="Berges J.A."/>
            <person name="Brownlee C."/>
            <person name="Cadoret J.P."/>
            <person name="Chiovitti A."/>
            <person name="Choi C.J."/>
            <person name="Coesel S."/>
            <person name="De Martino A."/>
            <person name="Detter J.C."/>
            <person name="Durkin C."/>
            <person name="Falciatore A."/>
            <person name="Fournet J."/>
            <person name="Haruta M."/>
            <person name="Huysman M.J."/>
            <person name="Jenkins B.D."/>
            <person name="Jiroutova K."/>
            <person name="Jorgensen R.E."/>
            <person name="Joubert Y."/>
            <person name="Kaplan A."/>
            <person name="Kroger N."/>
            <person name="Kroth P.G."/>
            <person name="La Roche J."/>
            <person name="Lindquist E."/>
            <person name="Lommer M."/>
            <person name="Martin-Jezequel V."/>
            <person name="Lopez P.J."/>
            <person name="Lucas S."/>
            <person name="Mangogna M."/>
            <person name="McGinnis K."/>
            <person name="Medlin L.K."/>
            <person name="Montsant A."/>
            <person name="Oudot-Le Secq M.P."/>
            <person name="Napoli C."/>
            <person name="Obornik M."/>
            <person name="Parker M.S."/>
            <person name="Petit J.L."/>
            <person name="Porcel B.M."/>
            <person name="Poulsen N."/>
            <person name="Robison M."/>
            <person name="Rychlewski L."/>
            <person name="Rynearson T.A."/>
            <person name="Schmutz J."/>
            <person name="Shapiro H."/>
            <person name="Siaut M."/>
            <person name="Stanley M."/>
            <person name="Sussman M.R."/>
            <person name="Taylor A.R."/>
            <person name="Vardi A."/>
            <person name="von Dassow P."/>
            <person name="Vyverman W."/>
            <person name="Willis A."/>
            <person name="Wyrwicz L.S."/>
            <person name="Rokhsar D.S."/>
            <person name="Weissenbach J."/>
            <person name="Armbrust E.V."/>
            <person name="Green B.R."/>
            <person name="Van de Peer Y."/>
            <person name="Grigoriev I.V."/>
        </authorList>
    </citation>
    <scope>NUCLEOTIDE SEQUENCE [LARGE SCALE GENOMIC DNA]</scope>
    <source>
        <strain evidence="4 5">CCAP 1055/1</strain>
    </source>
</reference>
<evidence type="ECO:0000256" key="1">
    <source>
        <dbReference type="ARBA" id="ARBA00010199"/>
    </source>
</evidence>
<dbReference type="GO" id="GO:0042910">
    <property type="term" value="F:xenobiotic transmembrane transporter activity"/>
    <property type="evidence" value="ECO:0007669"/>
    <property type="project" value="InterPro"/>
</dbReference>
<gene>
    <name evidence="4" type="ORF">PHATRDRAFT_35296</name>
</gene>
<dbReference type="InParanoid" id="B7FY42"/>
<feature type="transmembrane region" description="Helical" evidence="3">
    <location>
        <begin position="237"/>
        <end position="258"/>
    </location>
</feature>
<dbReference type="OrthoDB" id="2126698at2759"/>
<feature type="compositionally biased region" description="Acidic residues" evidence="2">
    <location>
        <begin position="56"/>
        <end position="67"/>
    </location>
</feature>
<evidence type="ECO:0000256" key="2">
    <source>
        <dbReference type="SAM" id="MobiDB-lite"/>
    </source>
</evidence>
<proteinExistence type="inferred from homology"/>
<dbReference type="Pfam" id="PF01554">
    <property type="entry name" value="MatE"/>
    <property type="match status" value="2"/>
</dbReference>
<dbReference type="GO" id="GO:0016020">
    <property type="term" value="C:membrane"/>
    <property type="evidence" value="ECO:0007669"/>
    <property type="project" value="InterPro"/>
</dbReference>
<feature type="transmembrane region" description="Helical" evidence="3">
    <location>
        <begin position="353"/>
        <end position="378"/>
    </location>
</feature>
<dbReference type="AlphaFoldDB" id="B7FY42"/>
<keyword evidence="3" id="KW-0472">Membrane</keyword>
<dbReference type="GeneID" id="7200745"/>
<dbReference type="Proteomes" id="UP000000759">
    <property type="component" value="Chromosome 7"/>
</dbReference>
<dbReference type="EMBL" id="CM000610">
    <property type="protein sequence ID" value="EEC48659.1"/>
    <property type="molecule type" value="Genomic_DNA"/>
</dbReference>